<dbReference type="AlphaFoldDB" id="A0A101V3X0"/>
<reference evidence="1 2" key="1">
    <citation type="submission" date="2015-10" db="EMBL/GenBank/DDBJ databases">
        <title>Draft genome sequence of Streptomyces sp. RV15, isolated from a marine sponge.</title>
        <authorList>
            <person name="Ruckert C."/>
            <person name="Abdelmohsen U.R."/>
            <person name="Winkler A."/>
            <person name="Hentschel U."/>
            <person name="Kalinowski J."/>
            <person name="Kampfer P."/>
            <person name="Glaeser S."/>
        </authorList>
    </citation>
    <scope>NUCLEOTIDE SEQUENCE [LARGE SCALE GENOMIC DNA]</scope>
    <source>
        <strain evidence="1 2">RV15</strain>
    </source>
</reference>
<accession>A0A101V3X0</accession>
<proteinExistence type="predicted"/>
<sequence>MRAAYAETAARLDLIGPEEGRDVIPVSSYKVSELAYEVQLDVREGTVDTDVKVETDAIYLTMDIEALALALNVVEKRGGFSHSARNLKQLKKSLTGQVGYVELLHPMLSGGEAEKVMVQAGARRWR</sequence>
<evidence type="ECO:0000313" key="1">
    <source>
        <dbReference type="EMBL" id="KUO22051.1"/>
    </source>
</evidence>
<name>A0A101V3X0_9ACTN</name>
<organism evidence="1 2">
    <name type="scientific">Streptomyces dysideae</name>
    <dbReference type="NCBI Taxonomy" id="909626"/>
    <lineage>
        <taxon>Bacteria</taxon>
        <taxon>Bacillati</taxon>
        <taxon>Actinomycetota</taxon>
        <taxon>Actinomycetes</taxon>
        <taxon>Kitasatosporales</taxon>
        <taxon>Streptomycetaceae</taxon>
        <taxon>Streptomyces</taxon>
    </lineage>
</organism>
<evidence type="ECO:0000313" key="2">
    <source>
        <dbReference type="Proteomes" id="UP000053260"/>
    </source>
</evidence>
<dbReference type="Proteomes" id="UP000053260">
    <property type="component" value="Unassembled WGS sequence"/>
</dbReference>
<gene>
    <name evidence="1" type="ORF">AQJ91_05535</name>
</gene>
<protein>
    <submittedName>
        <fullName evidence="1">Uncharacterized protein</fullName>
    </submittedName>
</protein>
<dbReference type="EMBL" id="LMXB01000019">
    <property type="protein sequence ID" value="KUO22051.1"/>
    <property type="molecule type" value="Genomic_DNA"/>
</dbReference>
<keyword evidence="2" id="KW-1185">Reference proteome</keyword>
<comment type="caution">
    <text evidence="1">The sequence shown here is derived from an EMBL/GenBank/DDBJ whole genome shotgun (WGS) entry which is preliminary data.</text>
</comment>